<evidence type="ECO:0000256" key="1">
    <source>
        <dbReference type="SAM" id="MobiDB-lite"/>
    </source>
</evidence>
<dbReference type="EMBL" id="JBHSDP010000024">
    <property type="protein sequence ID" value="MFC4331016.1"/>
    <property type="molecule type" value="Genomic_DNA"/>
</dbReference>
<reference evidence="6" key="1">
    <citation type="journal article" date="2019" name="Int. J. Syst. Evol. Microbiol.">
        <title>The Global Catalogue of Microorganisms (GCM) 10K type strain sequencing project: providing services to taxonomists for standard genome sequencing and annotation.</title>
        <authorList>
            <consortium name="The Broad Institute Genomics Platform"/>
            <consortium name="The Broad Institute Genome Sequencing Center for Infectious Disease"/>
            <person name="Wu L."/>
            <person name="Ma J."/>
        </authorList>
    </citation>
    <scope>NUCLEOTIDE SEQUENCE [LARGE SCALE GENOMIC DNA]</scope>
    <source>
        <strain evidence="6">PCU 347</strain>
    </source>
</reference>
<evidence type="ECO:0000256" key="2">
    <source>
        <dbReference type="SAM" id="Phobius"/>
    </source>
</evidence>
<name>A0ABV8TKV0_9ACTN</name>
<dbReference type="Proteomes" id="UP001595824">
    <property type="component" value="Unassembled WGS sequence"/>
</dbReference>
<organism evidence="5 6">
    <name type="scientific">Streptomyces andamanensis</name>
    <dbReference type="NCBI Taxonomy" id="1565035"/>
    <lineage>
        <taxon>Bacteria</taxon>
        <taxon>Bacillati</taxon>
        <taxon>Actinomycetota</taxon>
        <taxon>Actinomycetes</taxon>
        <taxon>Kitasatosporales</taxon>
        <taxon>Streptomycetaceae</taxon>
        <taxon>Streptomyces</taxon>
    </lineage>
</organism>
<evidence type="ECO:0000313" key="6">
    <source>
        <dbReference type="Proteomes" id="UP001595824"/>
    </source>
</evidence>
<evidence type="ECO:0000313" key="5">
    <source>
        <dbReference type="EMBL" id="MFC4331016.1"/>
    </source>
</evidence>
<feature type="compositionally biased region" description="Pro residues" evidence="1">
    <location>
        <begin position="361"/>
        <end position="370"/>
    </location>
</feature>
<feature type="compositionally biased region" description="Low complexity" evidence="1">
    <location>
        <begin position="386"/>
        <end position="396"/>
    </location>
</feature>
<dbReference type="Pfam" id="PF20597">
    <property type="entry name" value="pAdhesive_15"/>
    <property type="match status" value="1"/>
</dbReference>
<evidence type="ECO:0000256" key="3">
    <source>
        <dbReference type="SAM" id="SignalP"/>
    </source>
</evidence>
<sequence>MKRAARIGTRATGALSLSLLLGLNGAALAQAAPANGPSAVCPNPGEVPGIGHEPLFTDSNVALFAGGDYTVDGSSAEAEGLLVVKGKATFAKSAGGVFNVGRVGAGSGILPPSGSVMLAVGGDLTVAKGTTVDVGHGLTAGPGYGGAVRVGGTIDEKGNLETNGGARSAGLGAEAALTPYDTFDATLAHESSSLGALKTTGTAVRSGDTVTFRSTGTGTGQGSLQVFDIDAAALDGASSFVFQAIPEKSSVVVNVTGDHTVSVAPLSVAFNGERADDYASPAFGDVAARVLYNFEKTPSVTLGGGGNFMGSLLAPHASADLTASTNGRVYIGKDIHTHGTGNESHNYPWTGSTVFTCKPTPDQPVPPAPSTPASGTPSQPAPPASTPATPSATPSQPEQPGPTPSGSDSAHPEPTPSDAPPATTGGGGDGSLAHTGAQVAPYLIAAAVAAAIGTGLLILTRRRRRSS</sequence>
<keyword evidence="3" id="KW-0732">Signal</keyword>
<dbReference type="InterPro" id="IPR026588">
    <property type="entry name" value="Choice_anch_A"/>
</dbReference>
<accession>A0ABV8TKV0</accession>
<dbReference type="NCBIfam" id="TIGR04215">
    <property type="entry name" value="choice_anch_A"/>
    <property type="match status" value="1"/>
</dbReference>
<keyword evidence="2" id="KW-0472">Membrane</keyword>
<feature type="signal peptide" evidence="3">
    <location>
        <begin position="1"/>
        <end position="31"/>
    </location>
</feature>
<dbReference type="RefSeq" id="WP_381742144.1">
    <property type="nucleotide sequence ID" value="NZ_JBHSDP010000024.1"/>
</dbReference>
<feature type="transmembrane region" description="Helical" evidence="2">
    <location>
        <begin position="439"/>
        <end position="459"/>
    </location>
</feature>
<protein>
    <submittedName>
        <fullName evidence="5">Choice-of-anchor A family protein</fullName>
    </submittedName>
</protein>
<keyword evidence="2" id="KW-0812">Transmembrane</keyword>
<gene>
    <name evidence="5" type="ORF">ACFPC0_25170</name>
</gene>
<feature type="region of interest" description="Disordered" evidence="1">
    <location>
        <begin position="353"/>
        <end position="434"/>
    </location>
</feature>
<keyword evidence="6" id="KW-1185">Reference proteome</keyword>
<comment type="caution">
    <text evidence="5">The sequence shown here is derived from an EMBL/GenBank/DDBJ whole genome shotgun (WGS) entry which is preliminary data.</text>
</comment>
<proteinExistence type="predicted"/>
<evidence type="ECO:0000259" key="4">
    <source>
        <dbReference type="Pfam" id="PF20597"/>
    </source>
</evidence>
<feature type="domain" description="Choice-of-anchor A" evidence="4">
    <location>
        <begin position="63"/>
        <end position="340"/>
    </location>
</feature>
<keyword evidence="2" id="KW-1133">Transmembrane helix</keyword>
<dbReference type="NCBIfam" id="TIGR01167">
    <property type="entry name" value="LPXTG_anchor"/>
    <property type="match status" value="1"/>
</dbReference>
<feature type="chain" id="PRO_5045141505" evidence="3">
    <location>
        <begin position="32"/>
        <end position="467"/>
    </location>
</feature>